<feature type="binding site" evidence="16">
    <location>
        <position position="166"/>
    </location>
    <ligand>
        <name>NADP(+)</name>
        <dbReference type="ChEBI" id="CHEBI:58349"/>
    </ligand>
</feature>
<dbReference type="PIRSF" id="PIRSF006769">
    <property type="entry name" value="RibD"/>
    <property type="match status" value="1"/>
</dbReference>
<evidence type="ECO:0000256" key="16">
    <source>
        <dbReference type="PIRSR" id="PIRSR006769-2"/>
    </source>
</evidence>
<evidence type="ECO:0000256" key="15">
    <source>
        <dbReference type="PIRSR" id="PIRSR006769-1"/>
    </source>
</evidence>
<evidence type="ECO:0000313" key="19">
    <source>
        <dbReference type="EMBL" id="QNE89614.1"/>
    </source>
</evidence>
<feature type="binding site" evidence="16">
    <location>
        <position position="237"/>
    </location>
    <ligand>
        <name>NADP(+)</name>
        <dbReference type="ChEBI" id="CHEBI:58349"/>
    </ligand>
</feature>
<evidence type="ECO:0000256" key="5">
    <source>
        <dbReference type="ARBA" id="ARBA00007417"/>
    </source>
</evidence>
<feature type="active site" description="Proton donor" evidence="15">
    <location>
        <position position="60"/>
    </location>
</feature>
<evidence type="ECO:0000259" key="18">
    <source>
        <dbReference type="PROSITE" id="PS51747"/>
    </source>
</evidence>
<evidence type="ECO:0000313" key="20">
    <source>
        <dbReference type="Proteomes" id="UP000515743"/>
    </source>
</evidence>
<dbReference type="PROSITE" id="PS00903">
    <property type="entry name" value="CYT_DCMP_DEAMINASES_1"/>
    <property type="match status" value="1"/>
</dbReference>
<dbReference type="SUPFAM" id="SSF53927">
    <property type="entry name" value="Cytidine deaminase-like"/>
    <property type="match status" value="1"/>
</dbReference>
<dbReference type="SUPFAM" id="SSF53597">
    <property type="entry name" value="Dihydrofolate reductase-like"/>
    <property type="match status" value="1"/>
</dbReference>
<dbReference type="Gene3D" id="3.40.430.10">
    <property type="entry name" value="Dihydrofolate Reductase, subunit A"/>
    <property type="match status" value="2"/>
</dbReference>
<evidence type="ECO:0000256" key="10">
    <source>
        <dbReference type="ARBA" id="ARBA00023002"/>
    </source>
</evidence>
<evidence type="ECO:0000256" key="17">
    <source>
        <dbReference type="PIRSR" id="PIRSR006769-3"/>
    </source>
</evidence>
<evidence type="ECO:0000256" key="8">
    <source>
        <dbReference type="ARBA" id="ARBA00022833"/>
    </source>
</evidence>
<keyword evidence="14 19" id="KW-0378">Hydrolase</keyword>
<evidence type="ECO:0000256" key="11">
    <source>
        <dbReference type="ARBA" id="ARBA00023268"/>
    </source>
</evidence>
<keyword evidence="10 14" id="KW-0560">Oxidoreductase</keyword>
<evidence type="ECO:0000256" key="3">
    <source>
        <dbReference type="ARBA" id="ARBA00004910"/>
    </source>
</evidence>
<evidence type="ECO:0000256" key="6">
    <source>
        <dbReference type="ARBA" id="ARBA00022619"/>
    </source>
</evidence>
<evidence type="ECO:0000256" key="12">
    <source>
        <dbReference type="ARBA" id="ARBA00049861"/>
    </source>
</evidence>
<dbReference type="InterPro" id="IPR024072">
    <property type="entry name" value="DHFR-like_dom_sf"/>
</dbReference>
<dbReference type="GO" id="GO:0009231">
    <property type="term" value="P:riboflavin biosynthetic process"/>
    <property type="evidence" value="ECO:0007669"/>
    <property type="project" value="UniProtKB-UniPathway"/>
</dbReference>
<feature type="binding site" evidence="16">
    <location>
        <position position="182"/>
    </location>
    <ligand>
        <name>NADP(+)</name>
        <dbReference type="ChEBI" id="CHEBI:58349"/>
    </ligand>
</feature>
<sequence length="345" mass="35824">MTVHEQDVVGAAAITRAMELGDSVRGQTSPNPPVGAVVYTSDGTIVGEGATAPVGGDHAEVSALRAAGERAQGATVAVTLEPCNHTGHTGPCTQALINAGVARVVVLHSDPNPIAAGGAEVLRAAGIDIVHLHGAVPEQAGHLSDALRPWLAAIQLGRPHVTVKFAQTLDGYIAAADGTSKWITGESAREYVHEDRARRDAIIVGTGTALADDPRLTARTFDGSLFPHQPRRVVIGSRSLPPGSNLEKLGFIQYGSISQALDELWSDGARDVLVEGGAGLSSAMLNQGFVDSLQVYIAPMLLGAGQKVLAHPVTHTLADAPRFQQEHVVLLGDDVLVEYSAAESA</sequence>
<dbReference type="RefSeq" id="WP_185175988.1">
    <property type="nucleotide sequence ID" value="NZ_CP059404.1"/>
</dbReference>
<dbReference type="GO" id="GO:0008270">
    <property type="term" value="F:zinc ion binding"/>
    <property type="evidence" value="ECO:0007669"/>
    <property type="project" value="InterPro"/>
</dbReference>
<dbReference type="KEGG" id="cik:H0194_00635"/>
<dbReference type="GO" id="GO:0008703">
    <property type="term" value="F:5-amino-6-(5-phosphoribosylamino)uracil reductase activity"/>
    <property type="evidence" value="ECO:0007669"/>
    <property type="project" value="UniProtKB-EC"/>
</dbReference>
<accession>A0A7G7CPU8</accession>
<comment type="pathway">
    <text evidence="3 14">Cofactor biosynthesis; riboflavin biosynthesis; 5-amino-6-(D-ribitylamino)uracil from GTP: step 3/4.</text>
</comment>
<keyword evidence="8 14" id="KW-0862">Zinc</keyword>
<evidence type="ECO:0000256" key="1">
    <source>
        <dbReference type="ARBA" id="ARBA00002151"/>
    </source>
</evidence>
<dbReference type="InterPro" id="IPR050765">
    <property type="entry name" value="Riboflavin_Biosynth_HTPR"/>
</dbReference>
<feature type="binding site" evidence="17">
    <location>
        <position position="83"/>
    </location>
    <ligand>
        <name>Zn(2+)</name>
        <dbReference type="ChEBI" id="CHEBI:29105"/>
        <note>catalytic</note>
    </ligand>
</feature>
<dbReference type="PANTHER" id="PTHR38011:SF7">
    <property type="entry name" value="2,5-DIAMINO-6-RIBOSYLAMINO-4(3H)-PYRIMIDINONE 5'-PHOSPHATE REDUCTASE"/>
    <property type="match status" value="1"/>
</dbReference>
<comment type="cofactor">
    <cofactor evidence="14 17">
        <name>Zn(2+)</name>
        <dbReference type="ChEBI" id="CHEBI:29105"/>
    </cofactor>
    <text evidence="14 17">Binds 1 zinc ion.</text>
</comment>
<name>A0A7G7CPU8_9CORY</name>
<dbReference type="GO" id="GO:0008835">
    <property type="term" value="F:diaminohydroxyphosphoribosylaminopyrimidine deaminase activity"/>
    <property type="evidence" value="ECO:0007669"/>
    <property type="project" value="UniProtKB-EC"/>
</dbReference>
<evidence type="ECO:0000256" key="9">
    <source>
        <dbReference type="ARBA" id="ARBA00022857"/>
    </source>
</evidence>
<keyword evidence="9 14" id="KW-0521">NADP</keyword>
<dbReference type="InterPro" id="IPR002125">
    <property type="entry name" value="CMP_dCMP_dom"/>
</dbReference>
<dbReference type="EC" id="1.1.1.193" evidence="14"/>
<gene>
    <name evidence="19" type="primary">ribD</name>
    <name evidence="19" type="ORF">H0194_00635</name>
</gene>
<dbReference type="EC" id="3.5.4.26" evidence="14"/>
<feature type="binding site" evidence="16">
    <location>
        <position position="275"/>
    </location>
    <ligand>
        <name>substrate</name>
    </ligand>
</feature>
<dbReference type="CDD" id="cd01284">
    <property type="entry name" value="Riboflavin_deaminase-reductase"/>
    <property type="match status" value="1"/>
</dbReference>
<keyword evidence="20" id="KW-1185">Reference proteome</keyword>
<comment type="catalytic activity">
    <reaction evidence="13 14">
        <text>2,5-diamino-6-hydroxy-4-(5-phosphoribosylamino)-pyrimidine + H2O + H(+) = 5-amino-6-(5-phospho-D-ribosylamino)uracil + NH4(+)</text>
        <dbReference type="Rhea" id="RHEA:21868"/>
        <dbReference type="ChEBI" id="CHEBI:15377"/>
        <dbReference type="ChEBI" id="CHEBI:15378"/>
        <dbReference type="ChEBI" id="CHEBI:28938"/>
        <dbReference type="ChEBI" id="CHEBI:58453"/>
        <dbReference type="ChEBI" id="CHEBI:58614"/>
        <dbReference type="EC" id="3.5.4.26"/>
    </reaction>
</comment>
<dbReference type="UniPathway" id="UPA00275">
    <property type="reaction ID" value="UER00401"/>
</dbReference>
<feature type="binding site" evidence="17">
    <location>
        <position position="92"/>
    </location>
    <ligand>
        <name>Zn(2+)</name>
        <dbReference type="ChEBI" id="CHEBI:29105"/>
        <note>catalytic</note>
    </ligand>
</feature>
<dbReference type="InterPro" id="IPR002734">
    <property type="entry name" value="RibDG_C"/>
</dbReference>
<comment type="pathway">
    <text evidence="2 14">Cofactor biosynthesis; riboflavin biosynthesis; 5-amino-6-(D-ribitylamino)uracil from GTP: step 2/4.</text>
</comment>
<feature type="binding site" evidence="17">
    <location>
        <position position="58"/>
    </location>
    <ligand>
        <name>Zn(2+)</name>
        <dbReference type="ChEBI" id="CHEBI:29105"/>
        <note>catalytic</note>
    </ligand>
</feature>
<feature type="domain" description="CMP/dCMP-type deaminase" evidence="18">
    <location>
        <begin position="8"/>
        <end position="122"/>
    </location>
</feature>
<proteinExistence type="inferred from homology"/>
<dbReference type="EMBL" id="CP059404">
    <property type="protein sequence ID" value="QNE89614.1"/>
    <property type="molecule type" value="Genomic_DNA"/>
</dbReference>
<evidence type="ECO:0000256" key="7">
    <source>
        <dbReference type="ARBA" id="ARBA00022723"/>
    </source>
</evidence>
<comment type="catalytic activity">
    <reaction evidence="12 14">
        <text>5-amino-6-(5-phospho-D-ribitylamino)uracil + NADP(+) = 5-amino-6-(5-phospho-D-ribosylamino)uracil + NADPH + H(+)</text>
        <dbReference type="Rhea" id="RHEA:17845"/>
        <dbReference type="ChEBI" id="CHEBI:15378"/>
        <dbReference type="ChEBI" id="CHEBI:57783"/>
        <dbReference type="ChEBI" id="CHEBI:58349"/>
        <dbReference type="ChEBI" id="CHEBI:58421"/>
        <dbReference type="ChEBI" id="CHEBI:58453"/>
        <dbReference type="EC" id="1.1.1.193"/>
    </reaction>
</comment>
<dbReference type="Pfam" id="PF01872">
    <property type="entry name" value="RibD_C"/>
    <property type="match status" value="1"/>
</dbReference>
<feature type="binding site" evidence="16">
    <location>
        <position position="212"/>
    </location>
    <ligand>
        <name>NADP(+)</name>
        <dbReference type="ChEBI" id="CHEBI:58349"/>
    </ligand>
</feature>
<feature type="binding site" evidence="16">
    <location>
        <position position="219"/>
    </location>
    <ligand>
        <name>substrate</name>
    </ligand>
</feature>
<comment type="similarity">
    <text evidence="5 14">In the C-terminal section; belongs to the HTP reductase family.</text>
</comment>
<dbReference type="PANTHER" id="PTHR38011">
    <property type="entry name" value="DIHYDROFOLATE REDUCTASE FAMILY PROTEIN (AFU_ORTHOLOGUE AFUA_8G06820)"/>
    <property type="match status" value="1"/>
</dbReference>
<evidence type="ECO:0000256" key="13">
    <source>
        <dbReference type="ARBA" id="ARBA00049886"/>
    </source>
</evidence>
<dbReference type="PROSITE" id="PS51747">
    <property type="entry name" value="CYT_DCMP_DEAMINASES_2"/>
    <property type="match status" value="1"/>
</dbReference>
<dbReference type="Gene3D" id="3.40.140.10">
    <property type="entry name" value="Cytidine Deaminase, domain 2"/>
    <property type="match status" value="1"/>
</dbReference>
<keyword evidence="6 14" id="KW-0686">Riboflavin biosynthesis</keyword>
<feature type="binding site" evidence="16">
    <location>
        <begin position="277"/>
        <end position="283"/>
    </location>
    <ligand>
        <name>NADP(+)</name>
        <dbReference type="ChEBI" id="CHEBI:58349"/>
    </ligand>
</feature>
<protein>
    <recommendedName>
        <fullName evidence="14">Riboflavin biosynthesis protein RibD</fullName>
    </recommendedName>
    <domain>
        <recommendedName>
            <fullName evidence="14">Diaminohydroxyphosphoribosylaminopyrimidine deaminase</fullName>
            <shortName evidence="14">DRAP deaminase</shortName>
            <ecNumber evidence="14">3.5.4.26</ecNumber>
        </recommendedName>
        <alternativeName>
            <fullName evidence="14">Riboflavin-specific deaminase</fullName>
        </alternativeName>
    </domain>
    <domain>
        <recommendedName>
            <fullName evidence="14">5-amino-6-(5-phosphoribosylamino)uracil reductase</fullName>
            <ecNumber evidence="14">1.1.1.193</ecNumber>
        </recommendedName>
        <alternativeName>
            <fullName evidence="14">HTP reductase</fullName>
        </alternativeName>
    </domain>
</protein>
<evidence type="ECO:0000256" key="2">
    <source>
        <dbReference type="ARBA" id="ARBA00004882"/>
    </source>
</evidence>
<feature type="binding site" evidence="16">
    <location>
        <position position="208"/>
    </location>
    <ligand>
        <name>NADP(+)</name>
        <dbReference type="ChEBI" id="CHEBI:58349"/>
    </ligand>
</feature>
<evidence type="ECO:0000256" key="4">
    <source>
        <dbReference type="ARBA" id="ARBA00005259"/>
    </source>
</evidence>
<keyword evidence="7 14" id="KW-0479">Metal-binding</keyword>
<dbReference type="AlphaFoldDB" id="A0A7G7CPU8"/>
<reference evidence="19 20" key="1">
    <citation type="submission" date="2020-07" db="EMBL/GenBank/DDBJ databases">
        <title>Complete genome and description of Corynebacterium incognita strain Marseille-Q3630 sp. nov.</title>
        <authorList>
            <person name="Boxberger M."/>
        </authorList>
    </citation>
    <scope>NUCLEOTIDE SEQUENCE [LARGE SCALE GENOMIC DNA]</scope>
    <source>
        <strain evidence="19 20">Marseille-Q3630</strain>
    </source>
</reference>
<dbReference type="InterPro" id="IPR004794">
    <property type="entry name" value="Eubact_RibD"/>
</dbReference>
<feature type="binding site" evidence="16">
    <location>
        <position position="196"/>
    </location>
    <ligand>
        <name>substrate</name>
    </ligand>
</feature>
<comment type="function">
    <text evidence="1 14">Converts 2,5-diamino-6-(ribosylamino)-4(3h)-pyrimidinone 5'-phosphate into 5-amino-6-(ribosylamino)-2,4(1h,3h)-pyrimidinedione 5'-phosphate.</text>
</comment>
<organism evidence="19 20">
    <name type="scientific">Corynebacterium incognita</name>
    <dbReference type="NCBI Taxonomy" id="2754725"/>
    <lineage>
        <taxon>Bacteria</taxon>
        <taxon>Bacillati</taxon>
        <taxon>Actinomycetota</taxon>
        <taxon>Actinomycetes</taxon>
        <taxon>Mycobacteriales</taxon>
        <taxon>Corynebacteriaceae</taxon>
        <taxon>Corynebacterium</taxon>
    </lineage>
</organism>
<evidence type="ECO:0000256" key="14">
    <source>
        <dbReference type="PIRNR" id="PIRNR006769"/>
    </source>
</evidence>
<feature type="binding site" evidence="16">
    <location>
        <position position="216"/>
    </location>
    <ligand>
        <name>substrate</name>
    </ligand>
</feature>
<feature type="binding site" evidence="16">
    <location>
        <position position="180"/>
    </location>
    <ligand>
        <name>substrate</name>
    </ligand>
</feature>
<dbReference type="NCBIfam" id="TIGR00326">
    <property type="entry name" value="eubact_ribD"/>
    <property type="match status" value="1"/>
</dbReference>
<dbReference type="InterPro" id="IPR016192">
    <property type="entry name" value="APOBEC/CMP_deaminase_Zn-bd"/>
</dbReference>
<comment type="similarity">
    <text evidence="4 14">In the N-terminal section; belongs to the cytidine and deoxycytidylate deaminase family.</text>
</comment>
<dbReference type="Pfam" id="PF00383">
    <property type="entry name" value="dCMP_cyt_deam_1"/>
    <property type="match status" value="1"/>
</dbReference>
<dbReference type="InterPro" id="IPR016193">
    <property type="entry name" value="Cytidine_deaminase-like"/>
</dbReference>
<keyword evidence="11" id="KW-0511">Multifunctional enzyme</keyword>
<dbReference type="Proteomes" id="UP000515743">
    <property type="component" value="Chromosome"/>
</dbReference>